<feature type="region of interest" description="Disordered" evidence="1">
    <location>
        <begin position="1"/>
        <end position="24"/>
    </location>
</feature>
<evidence type="ECO:0000313" key="2">
    <source>
        <dbReference type="EMBL" id="CAA7258450.1"/>
    </source>
</evidence>
<feature type="region of interest" description="Disordered" evidence="1">
    <location>
        <begin position="357"/>
        <end position="386"/>
    </location>
</feature>
<organism evidence="2 3">
    <name type="scientific">Cyclocybe aegerita</name>
    <name type="common">Black poplar mushroom</name>
    <name type="synonym">Agrocybe aegerita</name>
    <dbReference type="NCBI Taxonomy" id="1973307"/>
    <lineage>
        <taxon>Eukaryota</taxon>
        <taxon>Fungi</taxon>
        <taxon>Dikarya</taxon>
        <taxon>Basidiomycota</taxon>
        <taxon>Agaricomycotina</taxon>
        <taxon>Agaricomycetes</taxon>
        <taxon>Agaricomycetidae</taxon>
        <taxon>Agaricales</taxon>
        <taxon>Agaricineae</taxon>
        <taxon>Bolbitiaceae</taxon>
        <taxon>Cyclocybe</taxon>
    </lineage>
</organism>
<feature type="compositionally biased region" description="Acidic residues" evidence="1">
    <location>
        <begin position="193"/>
        <end position="204"/>
    </location>
</feature>
<evidence type="ECO:0000256" key="1">
    <source>
        <dbReference type="SAM" id="MobiDB-lite"/>
    </source>
</evidence>
<feature type="region of interest" description="Disordered" evidence="1">
    <location>
        <begin position="178"/>
        <end position="211"/>
    </location>
</feature>
<keyword evidence="3" id="KW-1185">Reference proteome</keyword>
<reference evidence="2 3" key="1">
    <citation type="submission" date="2020-01" db="EMBL/GenBank/DDBJ databases">
        <authorList>
            <person name="Gupta K D."/>
        </authorList>
    </citation>
    <scope>NUCLEOTIDE SEQUENCE [LARGE SCALE GENOMIC DNA]</scope>
</reference>
<proteinExistence type="predicted"/>
<sequence length="610" mass="67422">MSAADVDVVSNKNESPYPPLNREHRLTFPPFPPVPEGVQIVPFKEFKAEGIRVDPGPDDEEVDTYGIPTVMIKVKHGNDECKTNTKRKRAVEAKKARKKGLAASRVWWEQWEDAEKLKFVTGLNPAASRFERIQAACVEFTKDHVWPITFASETGPTFIWEKFQRYIGIPESDILGQEKSKKAKKKAARRDDEMSDVDDGDNEEIPPAADSAVASTTQADTFAPKKKIISNEEKLTTFLDEPEKSIKIFLSSYAQAKGYIWADANLDCLPRVIRFFVEYLLRSKVLPDCEQSLRRSLDSINAGLIEIPNCSAIAKVMPDKFSLGCQTFWGRKADGYSVVETGLPTEWDLIASRIEEVEPQTKKQKTEEDKPKPSLTWAPSWGQTGDAPWAASAEGLDGWGQPIDTSLVEEAASDVVDDSAWDMTSYPLIGPANLSSTHAPGIVERSMRVIKSIIPVGPPPPAPSQGASAEPDVAAVEAELEHKFVRVLLSPMIDWDGGESPALRRPTILKTSNGPVIEEGVEAPAAPEGGAKLHDPLNSDITLLIENIPEQVQLLREGMGIGGTWVQLARKVEPPKKKKGKGKSKKTSYWYLDEFTFITPSFWTVADEDA</sequence>
<dbReference type="AlphaFoldDB" id="A0A8S0VQ38"/>
<feature type="compositionally biased region" description="Basic and acidic residues" evidence="1">
    <location>
        <begin position="357"/>
        <end position="372"/>
    </location>
</feature>
<dbReference type="EMBL" id="CACVBS010000002">
    <property type="protein sequence ID" value="CAA7258450.1"/>
    <property type="molecule type" value="Genomic_DNA"/>
</dbReference>
<gene>
    <name evidence="2" type="ORF">AAE3_LOCUS1078</name>
</gene>
<protein>
    <submittedName>
        <fullName evidence="2">Uncharacterized protein</fullName>
    </submittedName>
</protein>
<accession>A0A8S0VQ38</accession>
<dbReference type="OrthoDB" id="435402at2759"/>
<dbReference type="Proteomes" id="UP000467700">
    <property type="component" value="Unassembled WGS sequence"/>
</dbReference>
<evidence type="ECO:0000313" key="3">
    <source>
        <dbReference type="Proteomes" id="UP000467700"/>
    </source>
</evidence>
<name>A0A8S0VQ38_CYCAE</name>
<comment type="caution">
    <text evidence="2">The sequence shown here is derived from an EMBL/GenBank/DDBJ whole genome shotgun (WGS) entry which is preliminary data.</text>
</comment>